<feature type="transmembrane region" description="Helical" evidence="5">
    <location>
        <begin position="201"/>
        <end position="226"/>
    </location>
</feature>
<evidence type="ECO:0000256" key="5">
    <source>
        <dbReference type="SAM" id="Phobius"/>
    </source>
</evidence>
<dbReference type="Pfam" id="PF00924">
    <property type="entry name" value="MS_channel_2nd"/>
    <property type="match status" value="1"/>
</dbReference>
<comment type="caution">
    <text evidence="8">The sequence shown here is derived from an EMBL/GenBank/DDBJ whole genome shotgun (WGS) entry which is preliminary data.</text>
</comment>
<evidence type="ECO:0000313" key="8">
    <source>
        <dbReference type="EMBL" id="NNU15568.1"/>
    </source>
</evidence>
<evidence type="ECO:0000313" key="9">
    <source>
        <dbReference type="Proteomes" id="UP000536835"/>
    </source>
</evidence>
<evidence type="ECO:0000256" key="1">
    <source>
        <dbReference type="ARBA" id="ARBA00004370"/>
    </source>
</evidence>
<name>A0A7Y3RK64_9PROT</name>
<evidence type="ECO:0000256" key="6">
    <source>
        <dbReference type="SAM" id="SignalP"/>
    </source>
</evidence>
<proteinExistence type="predicted"/>
<evidence type="ECO:0000256" key="3">
    <source>
        <dbReference type="ARBA" id="ARBA00022989"/>
    </source>
</evidence>
<keyword evidence="4 5" id="KW-0472">Membrane</keyword>
<dbReference type="PANTHER" id="PTHR30566">
    <property type="entry name" value="YNAI-RELATED MECHANOSENSITIVE ION CHANNEL"/>
    <property type="match status" value="1"/>
</dbReference>
<keyword evidence="6" id="KW-0732">Signal</keyword>
<dbReference type="Gene3D" id="2.30.30.60">
    <property type="match status" value="1"/>
</dbReference>
<dbReference type="SUPFAM" id="SSF50182">
    <property type="entry name" value="Sm-like ribonucleoproteins"/>
    <property type="match status" value="1"/>
</dbReference>
<keyword evidence="2 5" id="KW-0812">Transmembrane</keyword>
<evidence type="ECO:0000259" key="7">
    <source>
        <dbReference type="Pfam" id="PF00924"/>
    </source>
</evidence>
<dbReference type="InterPro" id="IPR010920">
    <property type="entry name" value="LSM_dom_sf"/>
</dbReference>
<evidence type="ECO:0000256" key="2">
    <source>
        <dbReference type="ARBA" id="ARBA00022692"/>
    </source>
</evidence>
<keyword evidence="9" id="KW-1185">Reference proteome</keyword>
<gene>
    <name evidence="8" type="ORF">HK107_04450</name>
</gene>
<organism evidence="8 9">
    <name type="scientific">Parvularcula mediterranea</name>
    <dbReference type="NCBI Taxonomy" id="2732508"/>
    <lineage>
        <taxon>Bacteria</taxon>
        <taxon>Pseudomonadati</taxon>
        <taxon>Pseudomonadota</taxon>
        <taxon>Alphaproteobacteria</taxon>
        <taxon>Parvularculales</taxon>
        <taxon>Parvularculaceae</taxon>
        <taxon>Parvularcula</taxon>
    </lineage>
</organism>
<keyword evidence="3 5" id="KW-1133">Transmembrane helix</keyword>
<dbReference type="RefSeq" id="WP_173197121.1">
    <property type="nucleotide sequence ID" value="NZ_JABFCX010000002.1"/>
</dbReference>
<protein>
    <submittedName>
        <fullName evidence="8">Mechanosensitive ion channel</fullName>
    </submittedName>
</protein>
<feature type="transmembrane region" description="Helical" evidence="5">
    <location>
        <begin position="246"/>
        <end position="264"/>
    </location>
</feature>
<feature type="transmembrane region" description="Helical" evidence="5">
    <location>
        <begin position="276"/>
        <end position="298"/>
    </location>
</feature>
<evidence type="ECO:0000256" key="4">
    <source>
        <dbReference type="ARBA" id="ARBA00023136"/>
    </source>
</evidence>
<feature type="transmembrane region" description="Helical" evidence="5">
    <location>
        <begin position="334"/>
        <end position="351"/>
    </location>
</feature>
<feature type="chain" id="PRO_5031315636" evidence="6">
    <location>
        <begin position="23"/>
        <end position="557"/>
    </location>
</feature>
<accession>A0A7Y3RK64</accession>
<dbReference type="GO" id="GO:0016020">
    <property type="term" value="C:membrane"/>
    <property type="evidence" value="ECO:0007669"/>
    <property type="project" value="UniProtKB-SubCell"/>
</dbReference>
<dbReference type="PANTHER" id="PTHR30566:SF25">
    <property type="entry name" value="INNER MEMBRANE PROTEIN"/>
    <property type="match status" value="1"/>
</dbReference>
<dbReference type="InterPro" id="IPR023408">
    <property type="entry name" value="MscS_beta-dom_sf"/>
</dbReference>
<sequence length="557" mass="60944">MLRYALSLVLLVVAAALSTAGAQSSEPFVFSVEELNPGLGEPRMAMNRSTPQAALEAFYAAAADEDWASAAHVLELSHLPLEEQAAKGADYAEKFALVLERGLIVDWAGLSDRPDGIDETAAADAPLAGQSRRSFGLSLVNLPDRPVTLRISRLKTENGEPVWMIPRQTVENIPALYHFYAPSAFERRLPPRLLEQAFWTLTWWEVIALPLILVAAFGLASITWWIMGRLKSTVSGVTIAEPMVDAIRAPAALLVFAASFAFVRRTAFTLSGAVNAVIEPIVLGAVVIAAAALIVRVLDAIIERLTHSSGVDITQPDAEADRDYYTTLSAVRRFVLVLLLIVGSAFVLIQSNLDRSLGFSLLASAGAIGIVLAFAAREALGNIMASLQIGLAKSARIGDAVIFGGELAYVEHIGFTHVRLRTWDDRRLMTPVNQFVSETFENWTKTDPEMGKYALLTLDHGADVEALRTEFQRWVDAQDEDNLVRREDAKVQVTDQTRDGMEVRFLFYAPDSSTAWDLHCDLRETMLAAAARLDQGIEQGSAFLPREREEKADPKAA</sequence>
<dbReference type="GO" id="GO:0008381">
    <property type="term" value="F:mechanosensitive monoatomic ion channel activity"/>
    <property type="evidence" value="ECO:0007669"/>
    <property type="project" value="UniProtKB-ARBA"/>
</dbReference>
<comment type="subcellular location">
    <subcellularLocation>
        <location evidence="1">Membrane</location>
    </subcellularLocation>
</comment>
<dbReference type="EMBL" id="JABFCX010000002">
    <property type="protein sequence ID" value="NNU15568.1"/>
    <property type="molecule type" value="Genomic_DNA"/>
</dbReference>
<dbReference type="Gene3D" id="1.10.287.1260">
    <property type="match status" value="1"/>
</dbReference>
<feature type="signal peptide" evidence="6">
    <location>
        <begin position="1"/>
        <end position="22"/>
    </location>
</feature>
<dbReference type="AlphaFoldDB" id="A0A7Y3RK64"/>
<dbReference type="Proteomes" id="UP000536835">
    <property type="component" value="Unassembled WGS sequence"/>
</dbReference>
<reference evidence="8 9" key="1">
    <citation type="submission" date="2020-05" db="EMBL/GenBank/DDBJ databases">
        <title>Parvularcula mediterraneae sp. nov., isolated from polypropylene straw from shallow seawater of the seashore of Laganas in Zakynthos island, Greece.</title>
        <authorList>
            <person name="Szabo I."/>
            <person name="Al-Omari J."/>
            <person name="Rado J."/>
            <person name="Szerdahelyi G.S."/>
        </authorList>
    </citation>
    <scope>NUCLEOTIDE SEQUENCE [LARGE SCALE GENOMIC DNA]</scope>
    <source>
        <strain evidence="8 9">ZS-1/3</strain>
    </source>
</reference>
<feature type="domain" description="Mechanosensitive ion channel MscS" evidence="7">
    <location>
        <begin position="380"/>
        <end position="445"/>
    </location>
</feature>
<feature type="transmembrane region" description="Helical" evidence="5">
    <location>
        <begin position="357"/>
        <end position="376"/>
    </location>
</feature>
<dbReference type="InterPro" id="IPR006685">
    <property type="entry name" value="MscS_channel_2nd"/>
</dbReference>